<dbReference type="Proteomes" id="UP000474957">
    <property type="component" value="Unassembled WGS sequence"/>
</dbReference>
<organism evidence="1 2">
    <name type="scientific">Halovulum marinum</name>
    <dbReference type="NCBI Taxonomy" id="2662447"/>
    <lineage>
        <taxon>Bacteria</taxon>
        <taxon>Pseudomonadati</taxon>
        <taxon>Pseudomonadota</taxon>
        <taxon>Alphaproteobacteria</taxon>
        <taxon>Rhodobacterales</taxon>
        <taxon>Paracoccaceae</taxon>
        <taxon>Halovulum</taxon>
    </lineage>
</organism>
<proteinExistence type="predicted"/>
<dbReference type="AlphaFoldDB" id="A0A6L5Z6D7"/>
<name>A0A6L5Z6D7_9RHOB</name>
<reference evidence="1 2" key="1">
    <citation type="submission" date="2019-10" db="EMBL/GenBank/DDBJ databases">
        <title>Cognatihalovulum marinum gen. nov. sp. nov., a new member of the family Rhodobacteraceae isolated from deep seawater of the Northwest Indian Ocean.</title>
        <authorList>
            <person name="Ruan C."/>
            <person name="Wang J."/>
            <person name="Zheng X."/>
            <person name="Song L."/>
            <person name="Zhu Y."/>
            <person name="Huang Y."/>
            <person name="Lu Z."/>
            <person name="Du W."/>
            <person name="Huang L."/>
            <person name="Dai X."/>
        </authorList>
    </citation>
    <scope>NUCLEOTIDE SEQUENCE [LARGE SCALE GENOMIC DNA]</scope>
    <source>
        <strain evidence="1 2">2CG4</strain>
    </source>
</reference>
<protein>
    <submittedName>
        <fullName evidence="1">Guanosine-3',5'-bis(Diphosphate) 3'-pyrophosphohydrolase</fullName>
    </submittedName>
</protein>
<dbReference type="EMBL" id="WIND01000034">
    <property type="protein sequence ID" value="MSU92017.1"/>
    <property type="molecule type" value="Genomic_DNA"/>
</dbReference>
<comment type="caution">
    <text evidence="1">The sequence shown here is derived from an EMBL/GenBank/DDBJ whole genome shotgun (WGS) entry which is preliminary data.</text>
</comment>
<dbReference type="Gene3D" id="1.10.3210.10">
    <property type="entry name" value="Hypothetical protein af1432"/>
    <property type="match status" value="1"/>
</dbReference>
<gene>
    <name evidence="1" type="ORF">GE300_20900</name>
</gene>
<dbReference type="SUPFAM" id="SSF109604">
    <property type="entry name" value="HD-domain/PDEase-like"/>
    <property type="match status" value="1"/>
</dbReference>
<dbReference type="GO" id="GO:0016787">
    <property type="term" value="F:hydrolase activity"/>
    <property type="evidence" value="ECO:0007669"/>
    <property type="project" value="UniProtKB-KW"/>
</dbReference>
<evidence type="ECO:0000313" key="1">
    <source>
        <dbReference type="EMBL" id="MSU92017.1"/>
    </source>
</evidence>
<dbReference type="RefSeq" id="WP_154449461.1">
    <property type="nucleotide sequence ID" value="NZ_WIND01000034.1"/>
</dbReference>
<keyword evidence="1" id="KW-0378">Hydrolase</keyword>
<accession>A0A6L5Z6D7</accession>
<sequence>MHHWLHVGLHSGHPILGLLHDSVEDGYLPKALLKIWPALDAITRREDETYAAYIERVAANPAATRVKICDLKHNLTRGGGPGPSLEKRYRTALARLEPLLHSKDTSL</sequence>
<keyword evidence="2" id="KW-1185">Reference proteome</keyword>
<evidence type="ECO:0000313" key="2">
    <source>
        <dbReference type="Proteomes" id="UP000474957"/>
    </source>
</evidence>